<dbReference type="InterPro" id="IPR036661">
    <property type="entry name" value="Luciferase-like_sf"/>
</dbReference>
<evidence type="ECO:0000259" key="5">
    <source>
        <dbReference type="Pfam" id="PF00296"/>
    </source>
</evidence>
<evidence type="ECO:0000313" key="7">
    <source>
        <dbReference type="Proteomes" id="UP001595908"/>
    </source>
</evidence>
<feature type="domain" description="Luciferase-like" evidence="5">
    <location>
        <begin position="23"/>
        <end position="234"/>
    </location>
</feature>
<dbReference type="PANTHER" id="PTHR42847:SF4">
    <property type="entry name" value="ALKANESULFONATE MONOOXYGENASE-RELATED"/>
    <property type="match status" value="1"/>
</dbReference>
<dbReference type="Gene3D" id="3.20.20.30">
    <property type="entry name" value="Luciferase-like domain"/>
    <property type="match status" value="1"/>
</dbReference>
<dbReference type="EMBL" id="JBHSJE010000023">
    <property type="protein sequence ID" value="MFC4983694.1"/>
    <property type="molecule type" value="Genomic_DNA"/>
</dbReference>
<keyword evidence="4" id="KW-0503">Monooxygenase</keyword>
<dbReference type="InterPro" id="IPR019923">
    <property type="entry name" value="Lucif-like_OxRdtase_MSMEG_2516"/>
</dbReference>
<dbReference type="NCBIfam" id="TIGR03621">
    <property type="entry name" value="F420_MSMEG_2516"/>
    <property type="match status" value="1"/>
</dbReference>
<sequence length="292" mass="31223">MTGGPGPVLRFGVSEISPDADWPERAREAERLGYDTFATTDHLGLTAPFPSLVAAAAATTRIGVATYLTNTALWDPEVLAREVAGTDRLTGGRLSVGLHAGQTGSAATAGLTAQDRRDRLAETVDVLDRLLTDPAHRPRPLRSPRPALMIGAHEPDELELAARRADTVCFVGAELPPQGGFVLAGPEEFAERVATVRARASEFGRSPELNTGVKKIVVTDDRRAAADALRQALAPHLTAAQLLDLPTLLIGTHQEIAEQIRGAHDRYGLTSYMILAAHLYDFAPVIPLLRKG</sequence>
<organism evidence="6 7">
    <name type="scientific">Streptomyces atroolivaceus</name>
    <dbReference type="NCBI Taxonomy" id="66869"/>
    <lineage>
        <taxon>Bacteria</taxon>
        <taxon>Bacillati</taxon>
        <taxon>Actinomycetota</taxon>
        <taxon>Actinomycetes</taxon>
        <taxon>Kitasatosporales</taxon>
        <taxon>Streptomycetaceae</taxon>
        <taxon>Streptomyces</taxon>
    </lineage>
</organism>
<comment type="caution">
    <text evidence="6">The sequence shown here is derived from an EMBL/GenBank/DDBJ whole genome shotgun (WGS) entry which is preliminary data.</text>
</comment>
<reference evidence="7" key="1">
    <citation type="journal article" date="2019" name="Int. J. Syst. Evol. Microbiol.">
        <title>The Global Catalogue of Microorganisms (GCM) 10K type strain sequencing project: providing services to taxonomists for standard genome sequencing and annotation.</title>
        <authorList>
            <consortium name="The Broad Institute Genomics Platform"/>
            <consortium name="The Broad Institute Genome Sequencing Center for Infectious Disease"/>
            <person name="Wu L."/>
            <person name="Ma J."/>
        </authorList>
    </citation>
    <scope>NUCLEOTIDE SEQUENCE [LARGE SCALE GENOMIC DNA]</scope>
    <source>
        <strain evidence="7">ICMP 257</strain>
    </source>
</reference>
<dbReference type="Proteomes" id="UP001595908">
    <property type="component" value="Unassembled WGS sequence"/>
</dbReference>
<dbReference type="RefSeq" id="WP_033305883.1">
    <property type="nucleotide sequence ID" value="NZ_JBHSXG010000025.1"/>
</dbReference>
<keyword evidence="1" id="KW-0285">Flavoprotein</keyword>
<dbReference type="SUPFAM" id="SSF51679">
    <property type="entry name" value="Bacterial luciferase-like"/>
    <property type="match status" value="1"/>
</dbReference>
<evidence type="ECO:0000256" key="1">
    <source>
        <dbReference type="ARBA" id="ARBA00022630"/>
    </source>
</evidence>
<evidence type="ECO:0000256" key="2">
    <source>
        <dbReference type="ARBA" id="ARBA00022643"/>
    </source>
</evidence>
<keyword evidence="7" id="KW-1185">Reference proteome</keyword>
<gene>
    <name evidence="6" type="ORF">ACFPL4_36185</name>
</gene>
<dbReference type="PANTHER" id="PTHR42847">
    <property type="entry name" value="ALKANESULFONATE MONOOXYGENASE"/>
    <property type="match status" value="1"/>
</dbReference>
<dbReference type="InterPro" id="IPR011251">
    <property type="entry name" value="Luciferase-like_dom"/>
</dbReference>
<dbReference type="Pfam" id="PF00296">
    <property type="entry name" value="Bac_luciferase"/>
    <property type="match status" value="1"/>
</dbReference>
<evidence type="ECO:0000313" key="6">
    <source>
        <dbReference type="EMBL" id="MFC4983694.1"/>
    </source>
</evidence>
<dbReference type="InterPro" id="IPR050172">
    <property type="entry name" value="SsuD_RutA_monooxygenase"/>
</dbReference>
<evidence type="ECO:0000256" key="3">
    <source>
        <dbReference type="ARBA" id="ARBA00023002"/>
    </source>
</evidence>
<keyword evidence="3" id="KW-0560">Oxidoreductase</keyword>
<evidence type="ECO:0000256" key="4">
    <source>
        <dbReference type="ARBA" id="ARBA00023033"/>
    </source>
</evidence>
<protein>
    <submittedName>
        <fullName evidence="6">TIGR03621 family F420-dependent LLM class oxidoreductase</fullName>
    </submittedName>
</protein>
<name>A0ABV9VKV3_STRAZ</name>
<keyword evidence="2" id="KW-0288">FMN</keyword>
<accession>A0ABV9VKV3</accession>
<proteinExistence type="predicted"/>